<proteinExistence type="predicted"/>
<reference evidence="1 2" key="1">
    <citation type="submission" date="2020-09" db="EMBL/GenBank/DDBJ databases">
        <title>De no assembly of potato wild relative species, Solanum commersonii.</title>
        <authorList>
            <person name="Cho K."/>
        </authorList>
    </citation>
    <scope>NUCLEOTIDE SEQUENCE [LARGE SCALE GENOMIC DNA]</scope>
    <source>
        <strain evidence="1">LZ3.2</strain>
        <tissue evidence="1">Leaf</tissue>
    </source>
</reference>
<gene>
    <name evidence="1" type="ORF">H5410_014724</name>
</gene>
<name>A0A9J5ZS94_SOLCO</name>
<sequence>MWASSKKRQPMAGNRSQVLHASVRACAHLANNVGQRHATSAKAYTNQMWRRRNGKASPKWRAIANEAYICRGLASINSGVCALDK</sequence>
<keyword evidence="2" id="KW-1185">Reference proteome</keyword>
<dbReference type="AlphaFoldDB" id="A0A9J5ZS94"/>
<comment type="caution">
    <text evidence="1">The sequence shown here is derived from an EMBL/GenBank/DDBJ whole genome shotgun (WGS) entry which is preliminary data.</text>
</comment>
<evidence type="ECO:0000313" key="2">
    <source>
        <dbReference type="Proteomes" id="UP000824120"/>
    </source>
</evidence>
<organism evidence="1 2">
    <name type="scientific">Solanum commersonii</name>
    <name type="common">Commerson's wild potato</name>
    <name type="synonym">Commerson's nightshade</name>
    <dbReference type="NCBI Taxonomy" id="4109"/>
    <lineage>
        <taxon>Eukaryota</taxon>
        <taxon>Viridiplantae</taxon>
        <taxon>Streptophyta</taxon>
        <taxon>Embryophyta</taxon>
        <taxon>Tracheophyta</taxon>
        <taxon>Spermatophyta</taxon>
        <taxon>Magnoliopsida</taxon>
        <taxon>eudicotyledons</taxon>
        <taxon>Gunneridae</taxon>
        <taxon>Pentapetalae</taxon>
        <taxon>asterids</taxon>
        <taxon>lamiids</taxon>
        <taxon>Solanales</taxon>
        <taxon>Solanaceae</taxon>
        <taxon>Solanoideae</taxon>
        <taxon>Solaneae</taxon>
        <taxon>Solanum</taxon>
    </lineage>
</organism>
<dbReference type="Proteomes" id="UP000824120">
    <property type="component" value="Chromosome 3"/>
</dbReference>
<evidence type="ECO:0000313" key="1">
    <source>
        <dbReference type="EMBL" id="KAG5614900.1"/>
    </source>
</evidence>
<accession>A0A9J5ZS94</accession>
<protein>
    <submittedName>
        <fullName evidence="1">Uncharacterized protein</fullName>
    </submittedName>
</protein>
<dbReference type="EMBL" id="JACXVP010000003">
    <property type="protein sequence ID" value="KAG5614900.1"/>
    <property type="molecule type" value="Genomic_DNA"/>
</dbReference>